<comment type="caution">
    <text evidence="1">The sequence shown here is derived from an EMBL/GenBank/DDBJ whole genome shotgun (WGS) entry which is preliminary data.</text>
</comment>
<evidence type="ECO:0000313" key="1">
    <source>
        <dbReference type="EMBL" id="KAG2424874.1"/>
    </source>
</evidence>
<gene>
    <name evidence="1" type="ORF">HXX76_014033</name>
</gene>
<dbReference type="EMBL" id="JAEHOC010000060">
    <property type="protein sequence ID" value="KAG2424874.1"/>
    <property type="molecule type" value="Genomic_DNA"/>
</dbReference>
<protein>
    <submittedName>
        <fullName evidence="1">Uncharacterized protein</fullName>
    </submittedName>
</protein>
<dbReference type="Proteomes" id="UP000650467">
    <property type="component" value="Unassembled WGS sequence"/>
</dbReference>
<sequence length="821" mass="87002">MALLHRLCEDAKASVLQYVAAHDASPGQLLHVVCLAGRASGAAQTVRAWCRRLASSSALLRALPFRLRARFYADRVAPAAAALPPASEAEALRSPERVLSWALSPDPDPDVRAAKEAASTAVRVAFLCERLAGPHTLRDFVLACHPHLQHLSATGMSRPQFIRCLAAALGSDVHWLQKLCFLGGYFAACPPPPVSALPPSRRRTTSVFFFDVLRAAAVLACAAAGAGGGRERYLQRVQGSSEALAACRPEAVAQELAAAMRPPPAPGGAPAPESSSLQPVFDAAGEWLRIELDLLRRDASAAAPAAPPPAARPAPPFGSSYDGAHTAFLDGCPPAGSCVFADAATAELFWPDLPTAAKVHAALCHGPALSPPLRQEGARLAAQRLVVSLPACVYLGVPWRVADILAHPSFPQRHRQAGGAFVVQTLLGCVEGGPGSPSRRVQPSEGRLLAAAEALCYVDAALPPPPHAPLYDPCTAERVLALACRSGSVRLLSLWSRRCGLCHGAASTRADTNTSGAASAFATLAVPVHVWEPMLLRGELTLLRQVVLCGGVPADLCRFASTCSERHGGDDRAALEACRAVLGPLWSDRGLALQGFAAFSAEHRDLRAARWAPLDPRLHKLWRELERGYLRALWVTGPCRAPIDGGPSTARVQASVLRGLLSFVSDAQAAHAADPRPQQQPQNLRPGRWSELLVDMAREDVQEAVEQLGLALQAAAAAPPTPLVRASLQRVVNSYNRAVSSIPRGPPAALAPRLAAFLSQDSLARALLHPVHGALGRDAALRARCAEALSGRVQFWELCRYRCPQVAMLWRLGMAATPPSV</sequence>
<keyword evidence="2" id="KW-1185">Reference proteome</keyword>
<evidence type="ECO:0000313" key="2">
    <source>
        <dbReference type="Proteomes" id="UP000650467"/>
    </source>
</evidence>
<name>A0A835VTF4_CHLIN</name>
<proteinExistence type="predicted"/>
<dbReference type="OrthoDB" id="558133at2759"/>
<accession>A0A835VTF4</accession>
<dbReference type="AlphaFoldDB" id="A0A835VTF4"/>
<organism evidence="1 2">
    <name type="scientific">Chlamydomonas incerta</name>
    <dbReference type="NCBI Taxonomy" id="51695"/>
    <lineage>
        <taxon>Eukaryota</taxon>
        <taxon>Viridiplantae</taxon>
        <taxon>Chlorophyta</taxon>
        <taxon>core chlorophytes</taxon>
        <taxon>Chlorophyceae</taxon>
        <taxon>CS clade</taxon>
        <taxon>Chlamydomonadales</taxon>
        <taxon>Chlamydomonadaceae</taxon>
        <taxon>Chlamydomonas</taxon>
    </lineage>
</organism>
<reference evidence="1" key="1">
    <citation type="journal article" date="2020" name="bioRxiv">
        <title>Comparative genomics of Chlamydomonas.</title>
        <authorList>
            <person name="Craig R.J."/>
            <person name="Hasan A.R."/>
            <person name="Ness R.W."/>
            <person name="Keightley P.D."/>
        </authorList>
    </citation>
    <scope>NUCLEOTIDE SEQUENCE</scope>
    <source>
        <strain evidence="1">SAG 7.73</strain>
    </source>
</reference>